<reference evidence="5" key="2">
    <citation type="journal article" date="2023" name="IMA Fungus">
        <title>Comparative genomic study of the Penicillium genus elucidates a diverse pangenome and 15 lateral gene transfer events.</title>
        <authorList>
            <person name="Petersen C."/>
            <person name="Sorensen T."/>
            <person name="Nielsen M.R."/>
            <person name="Sondergaard T.E."/>
            <person name="Sorensen J.L."/>
            <person name="Fitzpatrick D.A."/>
            <person name="Frisvad J.C."/>
            <person name="Nielsen K.L."/>
        </authorList>
    </citation>
    <scope>NUCLEOTIDE SEQUENCE</scope>
    <source>
        <strain evidence="5">IBT 21472</strain>
    </source>
</reference>
<proteinExistence type="inferred from homology"/>
<dbReference type="EMBL" id="JAPZBO010000007">
    <property type="protein sequence ID" value="KAJ5311357.1"/>
    <property type="molecule type" value="Genomic_DNA"/>
</dbReference>
<organism evidence="5 6">
    <name type="scientific">Penicillium atrosanguineum</name>
    <dbReference type="NCBI Taxonomy" id="1132637"/>
    <lineage>
        <taxon>Eukaryota</taxon>
        <taxon>Fungi</taxon>
        <taxon>Dikarya</taxon>
        <taxon>Ascomycota</taxon>
        <taxon>Pezizomycotina</taxon>
        <taxon>Eurotiomycetes</taxon>
        <taxon>Eurotiomycetidae</taxon>
        <taxon>Eurotiales</taxon>
        <taxon>Aspergillaceae</taxon>
        <taxon>Penicillium</taxon>
    </lineage>
</organism>
<keyword evidence="6" id="KW-1185">Reference proteome</keyword>
<dbReference type="GO" id="GO:0016491">
    <property type="term" value="F:oxidoreductase activity"/>
    <property type="evidence" value="ECO:0007669"/>
    <property type="project" value="UniProtKB-KW"/>
</dbReference>
<comment type="caution">
    <text evidence="5">The sequence shown here is derived from an EMBL/GenBank/DDBJ whole genome shotgun (WGS) entry which is preliminary data.</text>
</comment>
<dbReference type="Gene3D" id="3.90.25.10">
    <property type="entry name" value="UDP-galactose 4-epimerase, domain 1"/>
    <property type="match status" value="1"/>
</dbReference>
<dbReference type="PANTHER" id="PTHR47706:SF4">
    <property type="entry name" value="NMRA-LIKE DOMAIN-CONTAINING PROTEIN"/>
    <property type="match status" value="1"/>
</dbReference>
<dbReference type="InterPro" id="IPR036291">
    <property type="entry name" value="NAD(P)-bd_dom_sf"/>
</dbReference>
<keyword evidence="2" id="KW-0521">NADP</keyword>
<dbReference type="Pfam" id="PF05368">
    <property type="entry name" value="NmrA"/>
    <property type="match status" value="1"/>
</dbReference>
<evidence type="ECO:0000313" key="6">
    <source>
        <dbReference type="Proteomes" id="UP001147746"/>
    </source>
</evidence>
<evidence type="ECO:0000259" key="4">
    <source>
        <dbReference type="Pfam" id="PF05368"/>
    </source>
</evidence>
<dbReference type="InterPro" id="IPR008030">
    <property type="entry name" value="NmrA-like"/>
</dbReference>
<reference evidence="5" key="1">
    <citation type="submission" date="2022-12" db="EMBL/GenBank/DDBJ databases">
        <authorList>
            <person name="Petersen C."/>
        </authorList>
    </citation>
    <scope>NUCLEOTIDE SEQUENCE</scope>
    <source>
        <strain evidence="5">IBT 21472</strain>
    </source>
</reference>
<evidence type="ECO:0000313" key="5">
    <source>
        <dbReference type="EMBL" id="KAJ5311357.1"/>
    </source>
</evidence>
<dbReference type="Gene3D" id="3.40.50.720">
    <property type="entry name" value="NAD(P)-binding Rossmann-like Domain"/>
    <property type="match status" value="1"/>
</dbReference>
<evidence type="ECO:0000256" key="3">
    <source>
        <dbReference type="ARBA" id="ARBA00023002"/>
    </source>
</evidence>
<dbReference type="InterPro" id="IPR051609">
    <property type="entry name" value="NmrA/Isoflavone_reductase-like"/>
</dbReference>
<protein>
    <recommendedName>
        <fullName evidence="4">NmrA-like domain-containing protein</fullName>
    </recommendedName>
</protein>
<dbReference type="SUPFAM" id="SSF51735">
    <property type="entry name" value="NAD(P)-binding Rossmann-fold domains"/>
    <property type="match status" value="1"/>
</dbReference>
<comment type="similarity">
    <text evidence="1">Belongs to the NmrA-type oxidoreductase family. Isoflavone reductase subfamily.</text>
</comment>
<dbReference type="Proteomes" id="UP001147746">
    <property type="component" value="Unassembled WGS sequence"/>
</dbReference>
<dbReference type="PANTHER" id="PTHR47706">
    <property type="entry name" value="NMRA-LIKE FAMILY PROTEIN"/>
    <property type="match status" value="1"/>
</dbReference>
<evidence type="ECO:0000256" key="2">
    <source>
        <dbReference type="ARBA" id="ARBA00022857"/>
    </source>
</evidence>
<dbReference type="AlphaFoldDB" id="A0A9W9HDI1"/>
<feature type="domain" description="NmrA-like" evidence="4">
    <location>
        <begin position="3"/>
        <end position="230"/>
    </location>
</feature>
<sequence>MVKIAFAGGSGNVAQEIMDVLFENKKHNILILSRKDALVQKATPGITWAKTNYSDTNKLAQALQGVHTLLSFVSEEDSSSPNQKTLIDVAVQAGVKRFAPSEWATSGLSHLGWYAYKGEIRKYLEELNKDKKHLEYTLFQPGFFVNHRTHPHQSMKYVQSTELPFDFENRRALMVNGSCDDEISLVTVDDFSNVVARAIDFEGEWPVIGGIRGTIISIRELIALGEKVRGGTPFHIEKVQAKDIESGKWQTSWAPKLSHPSIPPEYEEVFSRVGVASILLAISKNAYSVSDDWNRLLPDYKFTAAKDFLSQAWGGKPQTSTEIVDLKALV</sequence>
<evidence type="ECO:0000256" key="1">
    <source>
        <dbReference type="ARBA" id="ARBA00005725"/>
    </source>
</evidence>
<name>A0A9W9HDI1_9EURO</name>
<accession>A0A9W9HDI1</accession>
<dbReference type="OrthoDB" id="10000533at2759"/>
<gene>
    <name evidence="5" type="ORF">N7476_007217</name>
</gene>
<keyword evidence="3" id="KW-0560">Oxidoreductase</keyword>